<accession>A0A2G9V045</accession>
<dbReference type="EMBL" id="KZ345102">
    <property type="protein sequence ID" value="PIO75845.1"/>
    <property type="molecule type" value="Genomic_DNA"/>
</dbReference>
<dbReference type="Gene3D" id="1.20.80.10">
    <property type="match status" value="1"/>
</dbReference>
<feature type="domain" description="ACB" evidence="1">
    <location>
        <begin position="1"/>
        <end position="72"/>
    </location>
</feature>
<evidence type="ECO:0000313" key="4">
    <source>
        <dbReference type="Proteomes" id="UP000230423"/>
    </source>
</evidence>
<organism evidence="3 4">
    <name type="scientific">Teladorsagia circumcincta</name>
    <name type="common">Brown stomach worm</name>
    <name type="synonym">Ostertagia circumcincta</name>
    <dbReference type="NCBI Taxonomy" id="45464"/>
    <lineage>
        <taxon>Eukaryota</taxon>
        <taxon>Metazoa</taxon>
        <taxon>Ecdysozoa</taxon>
        <taxon>Nematoda</taxon>
        <taxon>Chromadorea</taxon>
        <taxon>Rhabditida</taxon>
        <taxon>Rhabditina</taxon>
        <taxon>Rhabditomorpha</taxon>
        <taxon>Strongyloidea</taxon>
        <taxon>Trichostrongylidae</taxon>
        <taxon>Teladorsagia</taxon>
    </lineage>
</organism>
<sequence length="72" mass="8747">MSISDTELKHQFELLIRFEEETYSLWGLYQQAVVGNINVPKLDYIDPVEESWMWRWIKGNEKWHAWNKCKGM</sequence>
<keyword evidence="4" id="KW-1185">Reference proteome</keyword>
<evidence type="ECO:0000313" key="2">
    <source>
        <dbReference type="EMBL" id="PIO63366.1"/>
    </source>
</evidence>
<dbReference type="Proteomes" id="UP000230423">
    <property type="component" value="Unassembled WGS sequence"/>
</dbReference>
<gene>
    <name evidence="3" type="ORF">TELCIR_02112</name>
    <name evidence="2" type="ORF">TELCIR_15034</name>
</gene>
<dbReference type="EMBL" id="KZ350986">
    <property type="protein sequence ID" value="PIO63366.1"/>
    <property type="molecule type" value="Genomic_DNA"/>
</dbReference>
<dbReference type="AlphaFoldDB" id="A0A2G9V045"/>
<evidence type="ECO:0000313" key="3">
    <source>
        <dbReference type="EMBL" id="PIO75845.1"/>
    </source>
</evidence>
<dbReference type="InterPro" id="IPR014352">
    <property type="entry name" value="FERM/acyl-CoA-bd_prot_sf"/>
</dbReference>
<dbReference type="InterPro" id="IPR035984">
    <property type="entry name" value="Acyl-CoA-binding_sf"/>
</dbReference>
<dbReference type="SUPFAM" id="SSF47027">
    <property type="entry name" value="Acyl-CoA binding protein"/>
    <property type="match status" value="1"/>
</dbReference>
<name>A0A2G9V045_TELCI</name>
<reference evidence="3 4" key="1">
    <citation type="submission" date="2015-09" db="EMBL/GenBank/DDBJ databases">
        <title>Draft genome of the parasitic nematode Teladorsagia circumcincta isolate WARC Sus (inbred).</title>
        <authorList>
            <person name="Mitreva M."/>
        </authorList>
    </citation>
    <scope>NUCLEOTIDE SEQUENCE [LARGE SCALE GENOMIC DNA]</scope>
    <source>
        <strain evidence="3 4">S</strain>
    </source>
</reference>
<dbReference type="GO" id="GO:0000062">
    <property type="term" value="F:fatty-acyl-CoA binding"/>
    <property type="evidence" value="ECO:0007669"/>
    <property type="project" value="InterPro"/>
</dbReference>
<dbReference type="InterPro" id="IPR000582">
    <property type="entry name" value="Acyl-CoA-binding_protein"/>
</dbReference>
<dbReference type="Pfam" id="PF00887">
    <property type="entry name" value="ACBP"/>
    <property type="match status" value="1"/>
</dbReference>
<dbReference type="PROSITE" id="PS51228">
    <property type="entry name" value="ACB_2"/>
    <property type="match status" value="1"/>
</dbReference>
<proteinExistence type="predicted"/>
<evidence type="ECO:0000259" key="1">
    <source>
        <dbReference type="PROSITE" id="PS51228"/>
    </source>
</evidence>
<protein>
    <recommendedName>
        <fullName evidence="1">ACB domain-containing protein</fullName>
    </recommendedName>
</protein>
<dbReference type="OrthoDB" id="346910at2759"/>